<dbReference type="HOGENOM" id="CLU_2969281_0_0_11"/>
<dbReference type="EMBL" id="CP000475">
    <property type="protein sequence ID" value="ABM10528.1"/>
    <property type="molecule type" value="Genomic_DNA"/>
</dbReference>
<proteinExistence type="predicted"/>
<geneLocation type="plasmid" evidence="1 2">
    <name>pTC1</name>
</geneLocation>
<dbReference type="KEGG" id="aau:AAur_pTC10163"/>
<evidence type="ECO:0000313" key="2">
    <source>
        <dbReference type="Proteomes" id="UP000000637"/>
    </source>
</evidence>
<evidence type="ECO:0000313" key="1">
    <source>
        <dbReference type="EMBL" id="ABM10528.1"/>
    </source>
</evidence>
<keyword evidence="1" id="KW-0614">Plasmid</keyword>
<dbReference type="AlphaFoldDB" id="A1RCS3"/>
<dbReference type="Proteomes" id="UP000000637">
    <property type="component" value="Plasmid pTC1"/>
</dbReference>
<sequence>MVRAEGHAIFLLGWLIRYFRPEVEPDALQRFPAALFNGSERVVNKPCLPLKPLPAASL</sequence>
<keyword evidence="2" id="KW-1185">Reference proteome</keyword>
<accession>A1RCS3</accession>
<gene>
    <name evidence="1" type="ordered locus">AAur_pTC10163</name>
</gene>
<reference evidence="1 2" key="1">
    <citation type="journal article" date="2006" name="PLoS Genet.">
        <title>Secrets of soil survival revealed by the genome sequence of Arthrobacter aurescens TC1.</title>
        <authorList>
            <person name="Mongodin E.F."/>
            <person name="Shapir N."/>
            <person name="Daugherty S.C."/>
            <person name="DeBoy R.T."/>
            <person name="Emerson J.B."/>
            <person name="Shvartzbeyn A."/>
            <person name="Radune D."/>
            <person name="Vamathevan J."/>
            <person name="Riggs F."/>
            <person name="Grinberg V."/>
            <person name="Khouri H."/>
            <person name="Wackett L.P."/>
            <person name="Nelson K.E."/>
            <person name="Sadowsky M.J."/>
        </authorList>
    </citation>
    <scope>NUCLEOTIDE SEQUENCE [LARGE SCALE GENOMIC DNA]</scope>
    <source>
        <strain evidence="1 2">TC1</strain>
    </source>
</reference>
<organism evidence="1 2">
    <name type="scientific">Paenarthrobacter aurescens (strain TC1)</name>
    <dbReference type="NCBI Taxonomy" id="290340"/>
    <lineage>
        <taxon>Bacteria</taxon>
        <taxon>Bacillati</taxon>
        <taxon>Actinomycetota</taxon>
        <taxon>Actinomycetes</taxon>
        <taxon>Micrococcales</taxon>
        <taxon>Micrococcaceae</taxon>
        <taxon>Paenarthrobacter</taxon>
    </lineage>
</organism>
<name>A1RCS3_PAEAT</name>
<protein>
    <submittedName>
        <fullName evidence="1">Uncharacterized protein</fullName>
    </submittedName>
</protein>